<accession>A0A976NZJ4</accession>
<sequence>MLNKDVSTSYGIGRSEAAVDSASAVESTTTDCSLDLKVAGPPPILINKPEVERRDLASPPQLASLEPIIKSKYLNACFPVSLTWILKIL</sequence>
<organism evidence="1 2">
    <name type="scientific">Bremia lactucae</name>
    <name type="common">Lettuce downy mildew</name>
    <dbReference type="NCBI Taxonomy" id="4779"/>
    <lineage>
        <taxon>Eukaryota</taxon>
        <taxon>Sar</taxon>
        <taxon>Stramenopiles</taxon>
        <taxon>Oomycota</taxon>
        <taxon>Peronosporomycetes</taxon>
        <taxon>Peronosporales</taxon>
        <taxon>Peronosporaceae</taxon>
        <taxon>Bremia</taxon>
    </lineage>
</organism>
<gene>
    <name evidence="1" type="ORF">CCR75_000566</name>
</gene>
<name>A0A976NZJ4_BRELC</name>
<dbReference type="RefSeq" id="XP_067822785.1">
    <property type="nucleotide sequence ID" value="XM_067958673.1"/>
</dbReference>
<proteinExistence type="predicted"/>
<comment type="caution">
    <text evidence="1">The sequence shown here is derived from an EMBL/GenBank/DDBJ whole genome shotgun (WGS) entry which is preliminary data.</text>
</comment>
<dbReference type="AlphaFoldDB" id="A0A976NZJ4"/>
<dbReference type="KEGG" id="blac:94344344"/>
<evidence type="ECO:0000313" key="2">
    <source>
        <dbReference type="Proteomes" id="UP000294530"/>
    </source>
</evidence>
<protein>
    <submittedName>
        <fullName evidence="1">Uncharacterized protein</fullName>
    </submittedName>
</protein>
<reference evidence="1 2" key="1">
    <citation type="journal article" date="2021" name="Genome Biol.">
        <title>AFLAP: assembly-free linkage analysis pipeline using k-mers from genome sequencing data.</title>
        <authorList>
            <person name="Fletcher K."/>
            <person name="Zhang L."/>
            <person name="Gil J."/>
            <person name="Han R."/>
            <person name="Cavanaugh K."/>
            <person name="Michelmore R."/>
        </authorList>
    </citation>
    <scope>NUCLEOTIDE SEQUENCE [LARGE SCALE GENOMIC DNA]</scope>
    <source>
        <strain evidence="1 2">SF5</strain>
    </source>
</reference>
<dbReference type="Proteomes" id="UP000294530">
    <property type="component" value="Unassembled WGS sequence"/>
</dbReference>
<dbReference type="GeneID" id="94344344"/>
<keyword evidence="2" id="KW-1185">Reference proteome</keyword>
<evidence type="ECO:0000313" key="1">
    <source>
        <dbReference type="EMBL" id="TDH73287.1"/>
    </source>
</evidence>
<dbReference type="EMBL" id="SHOA02000001">
    <property type="protein sequence ID" value="TDH73287.1"/>
    <property type="molecule type" value="Genomic_DNA"/>
</dbReference>